<dbReference type="Gene3D" id="1.20.890.10">
    <property type="entry name" value="cAMP-dependent protein kinase regulatory subunit, dimerization-anchoring domain"/>
    <property type="match status" value="1"/>
</dbReference>
<dbReference type="GeneTree" id="ENSGT01000000215245"/>
<dbReference type="Pfam" id="PF02197">
    <property type="entry name" value="RIIa"/>
    <property type="match status" value="1"/>
</dbReference>
<dbReference type="Proteomes" id="UP000472272">
    <property type="component" value="Chromosome 2"/>
</dbReference>
<reference evidence="2" key="2">
    <citation type="submission" date="2025-08" db="UniProtKB">
        <authorList>
            <consortium name="Ensembl"/>
        </authorList>
    </citation>
    <scope>IDENTIFICATION</scope>
</reference>
<keyword evidence="3" id="KW-1185">Reference proteome</keyword>
<reference evidence="2 3" key="1">
    <citation type="journal article" date="2019" name="Proc. Natl. Acad. Sci. U.S.A.">
        <title>Regulatory changes in pterin and carotenoid genes underlie balanced color polymorphisms in the wall lizard.</title>
        <authorList>
            <person name="Andrade P."/>
            <person name="Pinho C."/>
            <person name="Perez I de Lanuza G."/>
            <person name="Afonso S."/>
            <person name="Brejcha J."/>
            <person name="Rubin C.J."/>
            <person name="Wallerman O."/>
            <person name="Pereira P."/>
            <person name="Sabatino S.J."/>
            <person name="Bellati A."/>
            <person name="Pellitteri-Rosa D."/>
            <person name="Bosakova Z."/>
            <person name="Bunikis I."/>
            <person name="Carretero M.A."/>
            <person name="Feiner N."/>
            <person name="Marsik P."/>
            <person name="Pauperio F."/>
            <person name="Salvi D."/>
            <person name="Soler L."/>
            <person name="While G.M."/>
            <person name="Uller T."/>
            <person name="Font E."/>
            <person name="Andersson L."/>
            <person name="Carneiro M."/>
        </authorList>
    </citation>
    <scope>NUCLEOTIDE SEQUENCE</scope>
</reference>
<dbReference type="FunFam" id="1.20.890.10:FF:000002">
    <property type="entry name" value="cAMP-dependent protein kinase type II-alpha regulatory subunit"/>
    <property type="match status" value="1"/>
</dbReference>
<evidence type="ECO:0000313" key="2">
    <source>
        <dbReference type="Ensembl" id="ENSPMRP00000024593.1"/>
    </source>
</evidence>
<protein>
    <recommendedName>
        <fullName evidence="1">RIIa domain-containing protein</fullName>
    </recommendedName>
</protein>
<sequence length="115" mass="12687">SRWRRRAGTPALSPSCVSLSLPGPSVESPARLGYKMSIEIPPGLTELLQGYTVEVLRHRPPDLLAFAAEYFAKPRSPSCLALIAAFIAQTNKEEGFCFLGCCREEDVSRQGFPFR</sequence>
<accession>A0A670JII3</accession>
<organism evidence="2 3">
    <name type="scientific">Podarcis muralis</name>
    <name type="common">Wall lizard</name>
    <name type="synonym">Lacerta muralis</name>
    <dbReference type="NCBI Taxonomy" id="64176"/>
    <lineage>
        <taxon>Eukaryota</taxon>
        <taxon>Metazoa</taxon>
        <taxon>Chordata</taxon>
        <taxon>Craniata</taxon>
        <taxon>Vertebrata</taxon>
        <taxon>Euteleostomi</taxon>
        <taxon>Lepidosauria</taxon>
        <taxon>Squamata</taxon>
        <taxon>Bifurcata</taxon>
        <taxon>Unidentata</taxon>
        <taxon>Episquamata</taxon>
        <taxon>Laterata</taxon>
        <taxon>Lacertibaenia</taxon>
        <taxon>Lacertidae</taxon>
        <taxon>Podarcis</taxon>
    </lineage>
</organism>
<evidence type="ECO:0000313" key="3">
    <source>
        <dbReference type="Proteomes" id="UP000472272"/>
    </source>
</evidence>
<evidence type="ECO:0000259" key="1">
    <source>
        <dbReference type="SMART" id="SM00394"/>
    </source>
</evidence>
<feature type="domain" description="RIIa" evidence="1">
    <location>
        <begin position="42"/>
        <end position="76"/>
    </location>
</feature>
<proteinExistence type="predicted"/>
<name>A0A670JII3_PODMU</name>
<dbReference type="AlphaFoldDB" id="A0A670JII3"/>
<dbReference type="Ensembl" id="ENSPMRT00000026094.1">
    <property type="protein sequence ID" value="ENSPMRP00000024593.1"/>
    <property type="gene ID" value="ENSPMRG00000015887.1"/>
</dbReference>
<dbReference type="SUPFAM" id="SSF47391">
    <property type="entry name" value="Dimerization-anchoring domain of cAMP-dependent PK regulatory subunit"/>
    <property type="match status" value="1"/>
</dbReference>
<dbReference type="InterPro" id="IPR003117">
    <property type="entry name" value="cAMP_dep_PK_reg_su_I/II_a/b"/>
</dbReference>
<reference evidence="2" key="3">
    <citation type="submission" date="2025-09" db="UniProtKB">
        <authorList>
            <consortium name="Ensembl"/>
        </authorList>
    </citation>
    <scope>IDENTIFICATION</scope>
</reference>
<dbReference type="SMART" id="SM00394">
    <property type="entry name" value="RIIa"/>
    <property type="match status" value="1"/>
</dbReference>